<dbReference type="EMBL" id="JALJOS010000050">
    <property type="protein sequence ID" value="KAK9819118.1"/>
    <property type="molecule type" value="Genomic_DNA"/>
</dbReference>
<dbReference type="Proteomes" id="UP001438707">
    <property type="component" value="Unassembled WGS sequence"/>
</dbReference>
<proteinExistence type="predicted"/>
<keyword evidence="1" id="KW-0732">Signal</keyword>
<evidence type="ECO:0000313" key="3">
    <source>
        <dbReference type="Proteomes" id="UP001438707"/>
    </source>
</evidence>
<evidence type="ECO:0000313" key="2">
    <source>
        <dbReference type="EMBL" id="KAK9819118.1"/>
    </source>
</evidence>
<sequence>MTVGVAAVSAVILAVQALPVLVMPHNAKERQNQHAKKDSTLAQVDNPSWHEELTDEIAADDAMQQQSNRRALNSSGCHFETAHTLYIYGSLM</sequence>
<feature type="signal peptide" evidence="1">
    <location>
        <begin position="1"/>
        <end position="17"/>
    </location>
</feature>
<name>A0AAW1QC36_9CHLO</name>
<dbReference type="AlphaFoldDB" id="A0AAW1QC36"/>
<comment type="caution">
    <text evidence="2">The sequence shown here is derived from an EMBL/GenBank/DDBJ whole genome shotgun (WGS) entry which is preliminary data.</text>
</comment>
<protein>
    <submittedName>
        <fullName evidence="2">Uncharacterized protein</fullName>
    </submittedName>
</protein>
<accession>A0AAW1QC36</accession>
<keyword evidence="3" id="KW-1185">Reference proteome</keyword>
<feature type="chain" id="PRO_5043497747" evidence="1">
    <location>
        <begin position="18"/>
        <end position="92"/>
    </location>
</feature>
<gene>
    <name evidence="2" type="ORF">WJX74_004425</name>
</gene>
<evidence type="ECO:0000256" key="1">
    <source>
        <dbReference type="SAM" id="SignalP"/>
    </source>
</evidence>
<organism evidence="2 3">
    <name type="scientific">Apatococcus lobatus</name>
    <dbReference type="NCBI Taxonomy" id="904363"/>
    <lineage>
        <taxon>Eukaryota</taxon>
        <taxon>Viridiplantae</taxon>
        <taxon>Chlorophyta</taxon>
        <taxon>core chlorophytes</taxon>
        <taxon>Trebouxiophyceae</taxon>
        <taxon>Chlorellales</taxon>
        <taxon>Chlorellaceae</taxon>
        <taxon>Apatococcus</taxon>
    </lineage>
</organism>
<reference evidence="2 3" key="1">
    <citation type="journal article" date="2024" name="Nat. Commun.">
        <title>Phylogenomics reveals the evolutionary origins of lichenization in chlorophyte algae.</title>
        <authorList>
            <person name="Puginier C."/>
            <person name="Libourel C."/>
            <person name="Otte J."/>
            <person name="Skaloud P."/>
            <person name="Haon M."/>
            <person name="Grisel S."/>
            <person name="Petersen M."/>
            <person name="Berrin J.G."/>
            <person name="Delaux P.M."/>
            <person name="Dal Grande F."/>
            <person name="Keller J."/>
        </authorList>
    </citation>
    <scope>NUCLEOTIDE SEQUENCE [LARGE SCALE GENOMIC DNA]</scope>
    <source>
        <strain evidence="2 3">SAG 2145</strain>
    </source>
</reference>